<feature type="domain" description="Neurotransmitter-gated ion-channel transmembrane" evidence="13">
    <location>
        <begin position="88"/>
        <end position="171"/>
    </location>
</feature>
<feature type="transmembrane region" description="Helical" evidence="11">
    <location>
        <begin position="144"/>
        <end position="167"/>
    </location>
</feature>
<accession>A0A0C2CAP1</accession>
<evidence type="ECO:0000259" key="13">
    <source>
        <dbReference type="Pfam" id="PF02932"/>
    </source>
</evidence>
<dbReference type="PRINTS" id="PR00253">
    <property type="entry name" value="GABAARECEPTR"/>
</dbReference>
<keyword evidence="15" id="KW-1185">Reference proteome</keyword>
<dbReference type="PANTHER" id="PTHR18945">
    <property type="entry name" value="NEUROTRANSMITTER GATED ION CHANNEL"/>
    <property type="match status" value="1"/>
</dbReference>
<keyword evidence="6" id="KW-0732">Signal</keyword>
<dbReference type="GO" id="GO:0005230">
    <property type="term" value="F:extracellular ligand-gated monoatomic ion channel activity"/>
    <property type="evidence" value="ECO:0007669"/>
    <property type="project" value="InterPro"/>
</dbReference>
<evidence type="ECO:0000313" key="15">
    <source>
        <dbReference type="Proteomes" id="UP000054047"/>
    </source>
</evidence>
<evidence type="ECO:0000256" key="3">
    <source>
        <dbReference type="ARBA" id="ARBA00022448"/>
    </source>
</evidence>
<evidence type="ECO:0000256" key="5">
    <source>
        <dbReference type="ARBA" id="ARBA00022692"/>
    </source>
</evidence>
<feature type="transmembrane region" description="Helical" evidence="11">
    <location>
        <begin position="80"/>
        <end position="104"/>
    </location>
</feature>
<dbReference type="Proteomes" id="UP000054047">
    <property type="component" value="Unassembled WGS sequence"/>
</dbReference>
<evidence type="ECO:0000256" key="9">
    <source>
        <dbReference type="ARBA" id="ARBA00023136"/>
    </source>
</evidence>
<evidence type="ECO:0000256" key="6">
    <source>
        <dbReference type="ARBA" id="ARBA00022729"/>
    </source>
</evidence>
<dbReference type="GO" id="GO:0004888">
    <property type="term" value="F:transmembrane signaling receptor activity"/>
    <property type="evidence" value="ECO:0007669"/>
    <property type="project" value="InterPro"/>
</dbReference>
<proteinExistence type="predicted"/>
<keyword evidence="10" id="KW-0407">Ion channel</keyword>
<dbReference type="Gene3D" id="2.70.170.10">
    <property type="entry name" value="Neurotransmitter-gated ion-channel ligand-binding domain"/>
    <property type="match status" value="1"/>
</dbReference>
<organism evidence="14 15">
    <name type="scientific">Ancylostoma duodenale</name>
    <dbReference type="NCBI Taxonomy" id="51022"/>
    <lineage>
        <taxon>Eukaryota</taxon>
        <taxon>Metazoa</taxon>
        <taxon>Ecdysozoa</taxon>
        <taxon>Nematoda</taxon>
        <taxon>Chromadorea</taxon>
        <taxon>Rhabditida</taxon>
        <taxon>Rhabditina</taxon>
        <taxon>Rhabditomorpha</taxon>
        <taxon>Strongyloidea</taxon>
        <taxon>Ancylostomatidae</taxon>
        <taxon>Ancylostomatinae</taxon>
        <taxon>Ancylostoma</taxon>
    </lineage>
</organism>
<dbReference type="CDD" id="cd19049">
    <property type="entry name" value="LGIC_TM_anion"/>
    <property type="match status" value="1"/>
</dbReference>
<feature type="transmembrane region" description="Helical" evidence="11">
    <location>
        <begin position="217"/>
        <end position="238"/>
    </location>
</feature>
<dbReference type="SUPFAM" id="SSF63712">
    <property type="entry name" value="Nicotinic receptor ligand binding domain-like"/>
    <property type="match status" value="1"/>
</dbReference>
<dbReference type="Pfam" id="PF02932">
    <property type="entry name" value="Neur_chan_memb"/>
    <property type="match status" value="1"/>
</dbReference>
<dbReference type="SUPFAM" id="SSF90112">
    <property type="entry name" value="Neurotransmitter-gated ion-channel transmembrane pore"/>
    <property type="match status" value="1"/>
</dbReference>
<dbReference type="OrthoDB" id="407674at2759"/>
<evidence type="ECO:0000256" key="4">
    <source>
        <dbReference type="ARBA" id="ARBA00022475"/>
    </source>
</evidence>
<dbReference type="Pfam" id="PF02931">
    <property type="entry name" value="Neur_chan_LBD"/>
    <property type="match status" value="1"/>
</dbReference>
<keyword evidence="9 11" id="KW-0472">Membrane</keyword>
<dbReference type="InterPro" id="IPR036734">
    <property type="entry name" value="Neur_chan_lig-bd_sf"/>
</dbReference>
<evidence type="ECO:0000256" key="2">
    <source>
        <dbReference type="ARBA" id="ARBA00004236"/>
    </source>
</evidence>
<evidence type="ECO:0000256" key="1">
    <source>
        <dbReference type="ARBA" id="ARBA00004141"/>
    </source>
</evidence>
<evidence type="ECO:0000313" key="14">
    <source>
        <dbReference type="EMBL" id="KIH46877.1"/>
    </source>
</evidence>
<dbReference type="AlphaFoldDB" id="A0A0C2CAP1"/>
<keyword evidence="3" id="KW-0813">Transport</keyword>
<dbReference type="InterPro" id="IPR038050">
    <property type="entry name" value="Neuro_actylchol_rec"/>
</dbReference>
<name>A0A0C2CAP1_9BILA</name>
<dbReference type="InterPro" id="IPR006202">
    <property type="entry name" value="Neur_chan_lig-bd"/>
</dbReference>
<evidence type="ECO:0000259" key="12">
    <source>
        <dbReference type="Pfam" id="PF02931"/>
    </source>
</evidence>
<dbReference type="InterPro" id="IPR036719">
    <property type="entry name" value="Neuro-gated_channel_TM_sf"/>
</dbReference>
<gene>
    <name evidence="14" type="ORF">ANCDUO_23067</name>
</gene>
<dbReference type="GO" id="GO:0005886">
    <property type="term" value="C:plasma membrane"/>
    <property type="evidence" value="ECO:0007669"/>
    <property type="project" value="UniProtKB-SubCell"/>
</dbReference>
<protein>
    <submittedName>
        <fullName evidence="14">Neurotransmitter-gated ion-channel transmembrane region</fullName>
    </submittedName>
</protein>
<evidence type="ECO:0000256" key="8">
    <source>
        <dbReference type="ARBA" id="ARBA00023065"/>
    </source>
</evidence>
<dbReference type="InterPro" id="IPR006028">
    <property type="entry name" value="GABAA/Glycine_rcpt"/>
</dbReference>
<dbReference type="EMBL" id="KN768364">
    <property type="protein sequence ID" value="KIH46877.1"/>
    <property type="molecule type" value="Genomic_DNA"/>
</dbReference>
<keyword evidence="8" id="KW-0406">Ion transport</keyword>
<keyword evidence="4" id="KW-1003">Cell membrane</keyword>
<keyword evidence="7 11" id="KW-1133">Transmembrane helix</keyword>
<dbReference type="InterPro" id="IPR006029">
    <property type="entry name" value="Neurotrans-gated_channel_TM"/>
</dbReference>
<feature type="transmembrane region" description="Helical" evidence="11">
    <location>
        <begin position="110"/>
        <end position="132"/>
    </location>
</feature>
<keyword evidence="5 11" id="KW-0812">Transmembrane</keyword>
<dbReference type="InterPro" id="IPR006201">
    <property type="entry name" value="Neur_channel"/>
</dbReference>
<evidence type="ECO:0000256" key="10">
    <source>
        <dbReference type="ARBA" id="ARBA00023303"/>
    </source>
</evidence>
<dbReference type="FunFam" id="1.20.58.390:FF:000061">
    <property type="entry name" value="Ligand-Gated ion Channel"/>
    <property type="match status" value="1"/>
</dbReference>
<evidence type="ECO:0000256" key="11">
    <source>
        <dbReference type="SAM" id="Phobius"/>
    </source>
</evidence>
<comment type="subcellular location">
    <subcellularLocation>
        <location evidence="2">Cell membrane</location>
    </subcellularLocation>
    <subcellularLocation>
        <location evidence="1">Membrane</location>
        <topology evidence="1">Multi-pass membrane protein</topology>
    </subcellularLocation>
</comment>
<sequence>MDLRTFPLDSIKCTLLLESYSYNSAEVSLRWLEWSPVSTVKKDYNLPDFRMSNMSYGAVTETYTAGLWHRLAVSIHFERLYGFYILQMYLPTYVSVFISWIAFWMDTRALPARITLSVSSLMALTFQFGNIVKSLPKASYVKAIDIWMFSCVGFIFFSLIELAIVAYNDKMDDQRLRGSGMSLPTSNGNCSAIRRSVAEITTRRSKGSELGASIDKAASIGFPVAFAIFNVGYWGYYLSSTSRMRL</sequence>
<reference evidence="14 15" key="1">
    <citation type="submission" date="2013-12" db="EMBL/GenBank/DDBJ databases">
        <title>Draft genome of the parsitic nematode Ancylostoma duodenale.</title>
        <authorList>
            <person name="Mitreva M."/>
        </authorList>
    </citation>
    <scope>NUCLEOTIDE SEQUENCE [LARGE SCALE GENOMIC DNA]</scope>
    <source>
        <strain evidence="14 15">Zhejiang</strain>
    </source>
</reference>
<feature type="domain" description="Neurotransmitter-gated ion-channel ligand-binding" evidence="12">
    <location>
        <begin position="1"/>
        <end position="79"/>
    </location>
</feature>
<dbReference type="Gene3D" id="1.20.58.390">
    <property type="entry name" value="Neurotransmitter-gated ion-channel transmembrane domain"/>
    <property type="match status" value="1"/>
</dbReference>
<evidence type="ECO:0000256" key="7">
    <source>
        <dbReference type="ARBA" id="ARBA00022989"/>
    </source>
</evidence>